<proteinExistence type="predicted"/>
<protein>
    <submittedName>
        <fullName evidence="2">Uncharacterized protein</fullName>
    </submittedName>
</protein>
<accession>A0A915JSZ6</accession>
<reference evidence="2" key="1">
    <citation type="submission" date="2022-11" db="UniProtKB">
        <authorList>
            <consortium name="WormBaseParasite"/>
        </authorList>
    </citation>
    <scope>IDENTIFICATION</scope>
</reference>
<sequence>MTSMQNRVTTFEDKGYQVFNRVYFELHFNFNTGSRLIFVRKRTIRLLLTITDLPKLQYMPEQLFNVQEIRCQSRIKYFARSGNVGFSRSCGLDK</sequence>
<evidence type="ECO:0000313" key="2">
    <source>
        <dbReference type="WBParaSite" id="nRc.2.0.1.t29371-RA"/>
    </source>
</evidence>
<dbReference type="Proteomes" id="UP000887565">
    <property type="component" value="Unplaced"/>
</dbReference>
<dbReference type="WBParaSite" id="nRc.2.0.1.t29371-RA">
    <property type="protein sequence ID" value="nRc.2.0.1.t29371-RA"/>
    <property type="gene ID" value="nRc.2.0.1.g29371"/>
</dbReference>
<dbReference type="AlphaFoldDB" id="A0A915JSZ6"/>
<name>A0A915JSZ6_ROMCU</name>
<evidence type="ECO:0000313" key="1">
    <source>
        <dbReference type="Proteomes" id="UP000887565"/>
    </source>
</evidence>
<keyword evidence="1" id="KW-1185">Reference proteome</keyword>
<organism evidence="1 2">
    <name type="scientific">Romanomermis culicivorax</name>
    <name type="common">Nematode worm</name>
    <dbReference type="NCBI Taxonomy" id="13658"/>
    <lineage>
        <taxon>Eukaryota</taxon>
        <taxon>Metazoa</taxon>
        <taxon>Ecdysozoa</taxon>
        <taxon>Nematoda</taxon>
        <taxon>Enoplea</taxon>
        <taxon>Dorylaimia</taxon>
        <taxon>Mermithida</taxon>
        <taxon>Mermithoidea</taxon>
        <taxon>Mermithidae</taxon>
        <taxon>Romanomermis</taxon>
    </lineage>
</organism>